<feature type="non-terminal residue" evidence="2">
    <location>
        <position position="1"/>
    </location>
</feature>
<dbReference type="EMBL" id="LXQA010188661">
    <property type="protein sequence ID" value="MCI31636.1"/>
    <property type="molecule type" value="Genomic_DNA"/>
</dbReference>
<evidence type="ECO:0000313" key="3">
    <source>
        <dbReference type="Proteomes" id="UP000265520"/>
    </source>
</evidence>
<dbReference type="AlphaFoldDB" id="A0A392R6Z4"/>
<proteinExistence type="predicted"/>
<accession>A0A392R6Z4</accession>
<reference evidence="2 3" key="1">
    <citation type="journal article" date="2018" name="Front. Plant Sci.">
        <title>Red Clover (Trifolium pratense) and Zigzag Clover (T. medium) - A Picture of Genomic Similarities and Differences.</title>
        <authorList>
            <person name="Dluhosova J."/>
            <person name="Istvanek J."/>
            <person name="Nedelnik J."/>
            <person name="Repkova J."/>
        </authorList>
    </citation>
    <scope>NUCLEOTIDE SEQUENCE [LARGE SCALE GENOMIC DNA]</scope>
    <source>
        <strain evidence="3">cv. 10/8</strain>
        <tissue evidence="2">Leaf</tissue>
    </source>
</reference>
<evidence type="ECO:0000256" key="1">
    <source>
        <dbReference type="SAM" id="MobiDB-lite"/>
    </source>
</evidence>
<comment type="caution">
    <text evidence="2">The sequence shown here is derived from an EMBL/GenBank/DDBJ whole genome shotgun (WGS) entry which is preliminary data.</text>
</comment>
<feature type="region of interest" description="Disordered" evidence="1">
    <location>
        <begin position="27"/>
        <end position="74"/>
    </location>
</feature>
<sequence>DELVQNEHNVEFETDQHNENLEEVVVNDTSDDNDYAVTTRIRKPPGHLSDCVTGSEAEKDNESHSSGKNPTTHDEAVKFKVWKDYIFKKMFCGSGIATSAETRCGSSVNSVPEFQVESLAPVARLETVRPVVTIANQVNGQSVQQDVKSAFVN</sequence>
<keyword evidence="3" id="KW-1185">Reference proteome</keyword>
<organism evidence="2 3">
    <name type="scientific">Trifolium medium</name>
    <dbReference type="NCBI Taxonomy" id="97028"/>
    <lineage>
        <taxon>Eukaryota</taxon>
        <taxon>Viridiplantae</taxon>
        <taxon>Streptophyta</taxon>
        <taxon>Embryophyta</taxon>
        <taxon>Tracheophyta</taxon>
        <taxon>Spermatophyta</taxon>
        <taxon>Magnoliopsida</taxon>
        <taxon>eudicotyledons</taxon>
        <taxon>Gunneridae</taxon>
        <taxon>Pentapetalae</taxon>
        <taxon>rosids</taxon>
        <taxon>fabids</taxon>
        <taxon>Fabales</taxon>
        <taxon>Fabaceae</taxon>
        <taxon>Papilionoideae</taxon>
        <taxon>50 kb inversion clade</taxon>
        <taxon>NPAAA clade</taxon>
        <taxon>Hologalegina</taxon>
        <taxon>IRL clade</taxon>
        <taxon>Trifolieae</taxon>
        <taxon>Trifolium</taxon>
    </lineage>
</organism>
<dbReference type="Proteomes" id="UP000265520">
    <property type="component" value="Unassembled WGS sequence"/>
</dbReference>
<feature type="non-terminal residue" evidence="2">
    <location>
        <position position="153"/>
    </location>
</feature>
<protein>
    <submittedName>
        <fullName evidence="2">Uncharacterized protein</fullName>
    </submittedName>
</protein>
<feature type="compositionally biased region" description="Basic and acidic residues" evidence="1">
    <location>
        <begin position="56"/>
        <end position="74"/>
    </location>
</feature>
<evidence type="ECO:0000313" key="2">
    <source>
        <dbReference type="EMBL" id="MCI31636.1"/>
    </source>
</evidence>
<name>A0A392R6Z4_9FABA</name>